<dbReference type="SUPFAM" id="SSF54403">
    <property type="entry name" value="Cystatin/monellin"/>
    <property type="match status" value="2"/>
</dbReference>
<evidence type="ECO:0000256" key="5">
    <source>
        <dbReference type="SAM" id="SignalP"/>
    </source>
</evidence>
<dbReference type="PANTHER" id="PTHR46186:SF2">
    <property type="entry name" value="CYSTATIN"/>
    <property type="match status" value="1"/>
</dbReference>
<dbReference type="EMBL" id="CAXITT010000339">
    <property type="protein sequence ID" value="CAL1539414.1"/>
    <property type="molecule type" value="Genomic_DNA"/>
</dbReference>
<gene>
    <name evidence="7" type="ORF">GSLYS_00013216001</name>
</gene>
<dbReference type="FunFam" id="3.10.450.10:FF:000004">
    <property type="entry name" value="Cystatin C"/>
    <property type="match status" value="1"/>
</dbReference>
<name>A0AAV2I540_LYMST</name>
<protein>
    <recommendedName>
        <fullName evidence="6">Cystatin domain-containing protein</fullName>
    </recommendedName>
</protein>
<dbReference type="PANTHER" id="PTHR46186">
    <property type="entry name" value="CYSTATIN"/>
    <property type="match status" value="1"/>
</dbReference>
<comment type="similarity">
    <text evidence="1">Belongs to the cystatin family.</text>
</comment>
<sequence length="313" mass="34495">MLYLWILLTLVAIPSANPMTLADNDEVIAFAFKEIATYLLTTKNLDEVIMGNLIYISTELRLGRRFYINLLVTTEPDSTELPTMVALFLTCIALPLTLVNCASILGGFQPLQIDGSNTNVQYAVKTVNEFYARQGDNAVRTLVSVLQAESQIVAGTHYKFTLKLSSGTTTEVCEVEVWARAWLNGGEALQSTKDPVCTNGKRQLVGGESAIDIKDPEVQKALDFAVTALNARENFMYLRKAVSVSRVTSQVVAGISFHFYGVQLSATNCDKMSTHQLNSCAVADGADTQTCDFKVWWQSWTTPEYQINSINCS</sequence>
<keyword evidence="4" id="KW-1015">Disulfide bond</keyword>
<dbReference type="Gene3D" id="3.10.450.10">
    <property type="match status" value="2"/>
</dbReference>
<keyword evidence="8" id="KW-1185">Reference proteome</keyword>
<feature type="domain" description="Cystatin" evidence="6">
    <location>
        <begin position="103"/>
        <end position="194"/>
    </location>
</feature>
<dbReference type="GO" id="GO:0031982">
    <property type="term" value="C:vesicle"/>
    <property type="evidence" value="ECO:0007669"/>
    <property type="project" value="TreeGrafter"/>
</dbReference>
<dbReference type="AlphaFoldDB" id="A0AAV2I540"/>
<evidence type="ECO:0000313" key="7">
    <source>
        <dbReference type="EMBL" id="CAL1539414.1"/>
    </source>
</evidence>
<evidence type="ECO:0000256" key="2">
    <source>
        <dbReference type="ARBA" id="ARBA00022690"/>
    </source>
</evidence>
<dbReference type="Proteomes" id="UP001497497">
    <property type="component" value="Unassembled WGS sequence"/>
</dbReference>
<keyword evidence="5" id="KW-0732">Signal</keyword>
<evidence type="ECO:0000259" key="6">
    <source>
        <dbReference type="SMART" id="SM00043"/>
    </source>
</evidence>
<dbReference type="InterPro" id="IPR000010">
    <property type="entry name" value="Cystatin_dom"/>
</dbReference>
<keyword evidence="3" id="KW-0789">Thiol protease inhibitor</keyword>
<keyword evidence="2" id="KW-0646">Protease inhibitor</keyword>
<accession>A0AAV2I540</accession>
<proteinExistence type="inferred from homology"/>
<reference evidence="7 8" key="1">
    <citation type="submission" date="2024-04" db="EMBL/GenBank/DDBJ databases">
        <authorList>
            <consortium name="Genoscope - CEA"/>
            <person name="William W."/>
        </authorList>
    </citation>
    <scope>NUCLEOTIDE SEQUENCE [LARGE SCALE GENOMIC DNA]</scope>
</reference>
<dbReference type="SMART" id="SM00043">
    <property type="entry name" value="CY"/>
    <property type="match status" value="2"/>
</dbReference>
<feature type="signal peptide" evidence="5">
    <location>
        <begin position="1"/>
        <end position="22"/>
    </location>
</feature>
<evidence type="ECO:0000313" key="8">
    <source>
        <dbReference type="Proteomes" id="UP001497497"/>
    </source>
</evidence>
<organism evidence="7 8">
    <name type="scientific">Lymnaea stagnalis</name>
    <name type="common">Great pond snail</name>
    <name type="synonym">Helix stagnalis</name>
    <dbReference type="NCBI Taxonomy" id="6523"/>
    <lineage>
        <taxon>Eukaryota</taxon>
        <taxon>Metazoa</taxon>
        <taxon>Spiralia</taxon>
        <taxon>Lophotrochozoa</taxon>
        <taxon>Mollusca</taxon>
        <taxon>Gastropoda</taxon>
        <taxon>Heterobranchia</taxon>
        <taxon>Euthyneura</taxon>
        <taxon>Panpulmonata</taxon>
        <taxon>Hygrophila</taxon>
        <taxon>Lymnaeoidea</taxon>
        <taxon>Lymnaeidae</taxon>
        <taxon>Lymnaea</taxon>
    </lineage>
</organism>
<dbReference type="GO" id="GO:0005737">
    <property type="term" value="C:cytoplasm"/>
    <property type="evidence" value="ECO:0007669"/>
    <property type="project" value="TreeGrafter"/>
</dbReference>
<dbReference type="GO" id="GO:0005615">
    <property type="term" value="C:extracellular space"/>
    <property type="evidence" value="ECO:0007669"/>
    <property type="project" value="TreeGrafter"/>
</dbReference>
<evidence type="ECO:0000256" key="1">
    <source>
        <dbReference type="ARBA" id="ARBA00009403"/>
    </source>
</evidence>
<dbReference type="InterPro" id="IPR046350">
    <property type="entry name" value="Cystatin_sf"/>
</dbReference>
<dbReference type="GO" id="GO:0004869">
    <property type="term" value="F:cysteine-type endopeptidase inhibitor activity"/>
    <property type="evidence" value="ECO:0007669"/>
    <property type="project" value="UniProtKB-KW"/>
</dbReference>
<evidence type="ECO:0000256" key="4">
    <source>
        <dbReference type="ARBA" id="ARBA00023157"/>
    </source>
</evidence>
<comment type="caution">
    <text evidence="7">The sequence shown here is derived from an EMBL/GenBank/DDBJ whole genome shotgun (WGS) entry which is preliminary data.</text>
</comment>
<dbReference type="CDD" id="cd00042">
    <property type="entry name" value="CY"/>
    <property type="match status" value="2"/>
</dbReference>
<feature type="chain" id="PRO_5043875503" description="Cystatin domain-containing protein" evidence="5">
    <location>
        <begin position="23"/>
        <end position="313"/>
    </location>
</feature>
<evidence type="ECO:0000256" key="3">
    <source>
        <dbReference type="ARBA" id="ARBA00022704"/>
    </source>
</evidence>
<dbReference type="Pfam" id="PF00031">
    <property type="entry name" value="Cystatin"/>
    <property type="match status" value="2"/>
</dbReference>
<feature type="domain" description="Cystatin" evidence="6">
    <location>
        <begin position="203"/>
        <end position="313"/>
    </location>
</feature>